<dbReference type="InterPro" id="IPR000639">
    <property type="entry name" value="Epox_hydrolase-like"/>
</dbReference>
<evidence type="ECO:0000313" key="5">
    <source>
        <dbReference type="RefSeq" id="XP_008775375.2"/>
    </source>
</evidence>
<dbReference type="OrthoDB" id="7130006at2759"/>
<evidence type="ECO:0000256" key="2">
    <source>
        <dbReference type="ARBA" id="ARBA00038334"/>
    </source>
</evidence>
<feature type="domain" description="AB hydrolase-1" evidence="3">
    <location>
        <begin position="72"/>
        <end position="179"/>
    </location>
</feature>
<dbReference type="KEGG" id="pda:103695720"/>
<proteinExistence type="inferred from homology"/>
<dbReference type="InterPro" id="IPR029058">
    <property type="entry name" value="AB_hydrolase_fold"/>
</dbReference>
<evidence type="ECO:0000259" key="3">
    <source>
        <dbReference type="Pfam" id="PF00561"/>
    </source>
</evidence>
<dbReference type="RefSeq" id="XP_008775375.2">
    <property type="nucleotide sequence ID" value="XM_008777153.3"/>
</dbReference>
<dbReference type="PRINTS" id="PR00412">
    <property type="entry name" value="EPOXHYDRLASE"/>
</dbReference>
<dbReference type="Gene3D" id="3.40.50.1820">
    <property type="entry name" value="alpha/beta hydrolase"/>
    <property type="match status" value="1"/>
</dbReference>
<dbReference type="SUPFAM" id="SSF53474">
    <property type="entry name" value="alpha/beta-Hydrolases"/>
    <property type="match status" value="1"/>
</dbReference>
<reference evidence="4" key="1">
    <citation type="journal article" date="2019" name="Nat. Commun.">
        <title>Genome-wide association mapping of date palm fruit traits.</title>
        <authorList>
            <person name="Hazzouri K.M."/>
            <person name="Gros-Balthazard M."/>
            <person name="Flowers J.M."/>
            <person name="Copetti D."/>
            <person name="Lemansour A."/>
            <person name="Lebrun M."/>
            <person name="Masmoudi K."/>
            <person name="Ferrand S."/>
            <person name="Dhar M.I."/>
            <person name="Fresquez Z.A."/>
            <person name="Rosas U."/>
            <person name="Zhang J."/>
            <person name="Talag J."/>
            <person name="Lee S."/>
            <person name="Kudrna D."/>
            <person name="Powell R.F."/>
            <person name="Leitch I.J."/>
            <person name="Krueger R.R."/>
            <person name="Wing R.A."/>
            <person name="Amiri K.M.A."/>
            <person name="Purugganan M.D."/>
        </authorList>
    </citation>
    <scope>NUCLEOTIDE SEQUENCE [LARGE SCALE GENOMIC DNA]</scope>
    <source>
        <strain evidence="4">cv. Khalas</strain>
    </source>
</reference>
<evidence type="ECO:0000313" key="4">
    <source>
        <dbReference type="Proteomes" id="UP000228380"/>
    </source>
</evidence>
<reference evidence="5" key="2">
    <citation type="submission" date="2025-08" db="UniProtKB">
        <authorList>
            <consortium name="RefSeq"/>
        </authorList>
    </citation>
    <scope>IDENTIFICATION</scope>
    <source>
        <tissue evidence="5">Young leaves</tissue>
    </source>
</reference>
<organism evidence="4 5">
    <name type="scientific">Phoenix dactylifera</name>
    <name type="common">Date palm</name>
    <dbReference type="NCBI Taxonomy" id="42345"/>
    <lineage>
        <taxon>Eukaryota</taxon>
        <taxon>Viridiplantae</taxon>
        <taxon>Streptophyta</taxon>
        <taxon>Embryophyta</taxon>
        <taxon>Tracheophyta</taxon>
        <taxon>Spermatophyta</taxon>
        <taxon>Magnoliopsida</taxon>
        <taxon>Liliopsida</taxon>
        <taxon>Arecaceae</taxon>
        <taxon>Coryphoideae</taxon>
        <taxon>Phoeniceae</taxon>
        <taxon>Phoenix</taxon>
    </lineage>
</organism>
<protein>
    <submittedName>
        <fullName evidence="5">AB hydrolase superfamily protein YfhM-like</fullName>
    </submittedName>
</protein>
<dbReference type="Pfam" id="PF00561">
    <property type="entry name" value="Abhydrolase_1"/>
    <property type="match status" value="1"/>
</dbReference>
<evidence type="ECO:0000256" key="1">
    <source>
        <dbReference type="ARBA" id="ARBA00022801"/>
    </source>
</evidence>
<dbReference type="InterPro" id="IPR000073">
    <property type="entry name" value="AB_hydrolase_1"/>
</dbReference>
<dbReference type="GeneID" id="103695720"/>
<dbReference type="AlphaFoldDB" id="A0A8B7BFP0"/>
<gene>
    <name evidence="5" type="primary">LOC103695720</name>
</gene>
<keyword evidence="1" id="KW-0378">Hydrolase</keyword>
<keyword evidence="4" id="KW-1185">Reference proteome</keyword>
<accession>A0A8B7BFP0</accession>
<dbReference type="Proteomes" id="UP000228380">
    <property type="component" value="Chromosome 5"/>
</dbReference>
<name>A0A8B7BFP0_PHODC</name>
<comment type="similarity">
    <text evidence="2">Belongs to the AB hydrolase superfamily. Epoxide hydrolase family.</text>
</comment>
<dbReference type="PRINTS" id="PR00111">
    <property type="entry name" value="ABHYDROLASE"/>
</dbReference>
<sequence length="354" mass="40392">MMGSMRFHGLVRFFGLEAPPPDFISILSSRVFLLSSNHRKFQQEMEKIEHSYLNIRGLRIHIAHIGKEELGTVVFLHGFPEIWYSWRHQMIAVAEAGFRAIAPDLRGYGLSDQPPEPESTTWEDLVADLLGILDSLSIPKAFMVGKDFGAKPAYEFAVYHPDRVSGVITLGVPFAPIGFSFDAIPKGFYITRWREPGRPEADFGRFDAKRVVRTIYILFSRSELPIAEETQEIMDLADLSTPLPSWFAEEDLAAYAALYEKSGFRFPLHMPYRTLHLGINNADPKVHVPALLVFGEKDYVLKFPGMEDYIRSGTVKRFVPDLEIIFMPEGSHFVQEQFPDQVNELIIKFLKNHI</sequence>
<dbReference type="GO" id="GO:0016787">
    <property type="term" value="F:hydrolase activity"/>
    <property type="evidence" value="ECO:0007669"/>
    <property type="project" value="UniProtKB-KW"/>
</dbReference>
<dbReference type="PANTHER" id="PTHR43329">
    <property type="entry name" value="EPOXIDE HYDROLASE"/>
    <property type="match status" value="1"/>
</dbReference>